<dbReference type="Proteomes" id="UP001055439">
    <property type="component" value="Chromosome 1"/>
</dbReference>
<organism evidence="2 3">
    <name type="scientific">Musa troglodytarum</name>
    <name type="common">fe'i banana</name>
    <dbReference type="NCBI Taxonomy" id="320322"/>
    <lineage>
        <taxon>Eukaryota</taxon>
        <taxon>Viridiplantae</taxon>
        <taxon>Streptophyta</taxon>
        <taxon>Embryophyta</taxon>
        <taxon>Tracheophyta</taxon>
        <taxon>Spermatophyta</taxon>
        <taxon>Magnoliopsida</taxon>
        <taxon>Liliopsida</taxon>
        <taxon>Zingiberales</taxon>
        <taxon>Musaceae</taxon>
        <taxon>Musa</taxon>
    </lineage>
</organism>
<evidence type="ECO:0000256" key="1">
    <source>
        <dbReference type="SAM" id="MobiDB-lite"/>
    </source>
</evidence>
<feature type="region of interest" description="Disordered" evidence="1">
    <location>
        <begin position="34"/>
        <end position="64"/>
    </location>
</feature>
<reference evidence="2" key="1">
    <citation type="submission" date="2022-05" db="EMBL/GenBank/DDBJ databases">
        <title>The Musa troglodytarum L. genome provides insights into the mechanism of non-climacteric behaviour and enrichment of carotenoids.</title>
        <authorList>
            <person name="Wang J."/>
        </authorList>
    </citation>
    <scope>NUCLEOTIDE SEQUENCE</scope>
    <source>
        <tissue evidence="2">Leaf</tissue>
    </source>
</reference>
<dbReference type="EMBL" id="CP097502">
    <property type="protein sequence ID" value="URD72196.1"/>
    <property type="molecule type" value="Genomic_DNA"/>
</dbReference>
<evidence type="ECO:0000313" key="2">
    <source>
        <dbReference type="EMBL" id="URD72196.1"/>
    </source>
</evidence>
<accession>A0A9E7J8X7</accession>
<dbReference type="AlphaFoldDB" id="A0A9E7J8X7"/>
<keyword evidence="3" id="KW-1185">Reference proteome</keyword>
<name>A0A9E7J8X7_9LILI</name>
<dbReference type="OrthoDB" id="10488616at2759"/>
<proteinExistence type="predicted"/>
<protein>
    <submittedName>
        <fullName evidence="2">Uncharacterized protein</fullName>
    </submittedName>
</protein>
<sequence length="64" mass="6693">MAGTSCIVPFISCAGRVESKKHLNQSKTCEHSSSTHFAISGKRPPATGVPFGGQEIRLGAHGNL</sequence>
<evidence type="ECO:0000313" key="3">
    <source>
        <dbReference type="Proteomes" id="UP001055439"/>
    </source>
</evidence>
<gene>
    <name evidence="2" type="ORF">MUK42_35811</name>
</gene>